<evidence type="ECO:0000313" key="1">
    <source>
        <dbReference type="EMBL" id="AVD99756.1"/>
    </source>
</evidence>
<keyword evidence="2" id="KW-1185">Reference proteome</keyword>
<evidence type="ECO:0000313" key="2">
    <source>
        <dbReference type="Proteomes" id="UP000240601"/>
    </source>
</evidence>
<protein>
    <submittedName>
        <fullName evidence="1">Uncharacterized protein</fullName>
    </submittedName>
</protein>
<dbReference type="Proteomes" id="UP000240601">
    <property type="component" value="Segment"/>
</dbReference>
<name>A0A2L1IX64_9CAUD</name>
<reference evidence="1 2" key="1">
    <citation type="submission" date="2018-01" db="EMBL/GenBank/DDBJ databases">
        <authorList>
            <person name="Freeman E."/>
            <person name="St-Pierre M."/>
            <person name="Tero B."/>
            <person name="Wilson B."/>
            <person name="King B."/>
            <person name="Molloy S.D."/>
            <person name="Garlena R.A."/>
            <person name="Russell D.A."/>
            <person name="Pope W.H."/>
            <person name="Jacobs-Sera D."/>
            <person name="Hendrix R.W."/>
            <person name="Hatfull G.F."/>
        </authorList>
    </citation>
    <scope>NUCLEOTIDE SEQUENCE [LARGE SCALE GENOMIC DNA]</scope>
</reference>
<gene>
    <name evidence="1" type="ORF">SEA_FLAPPER_11</name>
</gene>
<dbReference type="EMBL" id="MG757157">
    <property type="protein sequence ID" value="AVD99756.1"/>
    <property type="molecule type" value="Genomic_DNA"/>
</dbReference>
<proteinExistence type="predicted"/>
<accession>A0A2L1IX64</accession>
<organism evidence="1 2">
    <name type="scientific">Gordonia phage Flapper</name>
    <dbReference type="NCBI Taxonomy" id="2079415"/>
    <lineage>
        <taxon>Viruses</taxon>
        <taxon>Duplodnaviria</taxon>
        <taxon>Heunggongvirae</taxon>
        <taxon>Uroviricota</taxon>
        <taxon>Caudoviricetes</taxon>
        <taxon>Zierdtviridae</taxon>
        <taxon>Emilbogenvirinae</taxon>
        <taxon>Gruunavirus</taxon>
        <taxon>Gruunavirus flapper</taxon>
    </lineage>
</organism>
<sequence length="116" mass="13282">MSEAEYRSLGPRDAMRALLQQCQTQNGPLRDNDSLIDNFMAQWVVMSKIDYDVDNARQAEWQMEAKRAFAVMLQAIKAVGGDEFGETLGQRVLDEAARIYEFHGLSAEDEFERFMP</sequence>